<dbReference type="SUPFAM" id="SSF52833">
    <property type="entry name" value="Thioredoxin-like"/>
    <property type="match status" value="1"/>
</dbReference>
<evidence type="ECO:0000256" key="2">
    <source>
        <dbReference type="SAM" id="Phobius"/>
    </source>
</evidence>
<feature type="transmembrane region" description="Helical" evidence="2">
    <location>
        <begin position="43"/>
        <end position="63"/>
    </location>
</feature>
<evidence type="ECO:0008006" key="5">
    <source>
        <dbReference type="Google" id="ProtNLM"/>
    </source>
</evidence>
<keyword evidence="4" id="KW-1185">Reference proteome</keyword>
<evidence type="ECO:0000313" key="3">
    <source>
        <dbReference type="EMBL" id="KAB8073236.1"/>
    </source>
</evidence>
<reference evidence="3 4" key="1">
    <citation type="submission" date="2019-04" db="EMBL/GenBank/DDBJ databases">
        <title>Friends and foes A comparative genomics study of 23 Aspergillus species from section Flavi.</title>
        <authorList>
            <consortium name="DOE Joint Genome Institute"/>
            <person name="Kjaerbolling I."/>
            <person name="Vesth T."/>
            <person name="Frisvad J.C."/>
            <person name="Nybo J.L."/>
            <person name="Theobald S."/>
            <person name="Kildgaard S."/>
            <person name="Isbrandt T."/>
            <person name="Kuo A."/>
            <person name="Sato A."/>
            <person name="Lyhne E.K."/>
            <person name="Kogle M.E."/>
            <person name="Wiebenga A."/>
            <person name="Kun R.S."/>
            <person name="Lubbers R.J."/>
            <person name="Makela M.R."/>
            <person name="Barry K."/>
            <person name="Chovatia M."/>
            <person name="Clum A."/>
            <person name="Daum C."/>
            <person name="Haridas S."/>
            <person name="He G."/>
            <person name="LaButti K."/>
            <person name="Lipzen A."/>
            <person name="Mondo S."/>
            <person name="Riley R."/>
            <person name="Salamov A."/>
            <person name="Simmons B.A."/>
            <person name="Magnuson J.K."/>
            <person name="Henrissat B."/>
            <person name="Mortensen U.H."/>
            <person name="Larsen T.O."/>
            <person name="Devries R.P."/>
            <person name="Grigoriev I.V."/>
            <person name="Machida M."/>
            <person name="Baker S.E."/>
            <person name="Andersen M.R."/>
        </authorList>
    </citation>
    <scope>NUCLEOTIDE SEQUENCE [LARGE SCALE GENOMIC DNA]</scope>
    <source>
        <strain evidence="3 4">CBS 151.66</strain>
    </source>
</reference>
<sequence>MFPLRRLLPNSKVFFRPSPPSPRTSNLTNVRHVKFKRPWIRRFFTTFFLYGAAFHLWSSFVLLQFDDTLDDVDATQDSLSRKGSSGKTETQDNDKDESLDHRAKDIVESDPIFIPLGWPRLHKGAFYAASDPEWQEFIKISRNREKLQTLRDELASMVQKDASRSKLLSRVLGGPLTVTGFWLVHHFPSRAPPEYGRPGLEIGDSGISWVSERMSLEDGDRLRRCIQPLYVALAVKDAYMVLVKRQLSRLNISILEQEGAPGVPSLPPHKALSSDLQTLDGLSPVPQSEAQAVPPTGPQENSSRDNGGVPLHPSLLISTLQRLPLPEFGPGSDLYAASLAFRWRLNECWARELHPPRRGAFYFVGPVGLKGPKGFCRVDVRGEYDPVTGTWALVSMQLKDLTMVQNQDLDYVCPFSAKLFNTFYTSVKPELANKYQSKLQVIFCQHIQPWHPSSTLVHEAGVAVLRVAPDKFWEFSAALFKQQNDFFDVSVVNETRNKTYERLAKIAGSVGVEEREVLKLLTVSENADGDGKLNVGNGVTNDIKLMVKADRAVGVHVSPTVYFNGIEEPGISSSFTATQWEQWLAKNVN</sequence>
<dbReference type="InterPro" id="IPR036249">
    <property type="entry name" value="Thioredoxin-like_sf"/>
</dbReference>
<evidence type="ECO:0000256" key="1">
    <source>
        <dbReference type="SAM" id="MobiDB-lite"/>
    </source>
</evidence>
<feature type="region of interest" description="Disordered" evidence="1">
    <location>
        <begin position="76"/>
        <end position="101"/>
    </location>
</feature>
<dbReference type="OrthoDB" id="8062037at2759"/>
<dbReference type="PANTHER" id="PTHR33875">
    <property type="entry name" value="OS09G0542200 PROTEIN"/>
    <property type="match status" value="1"/>
</dbReference>
<dbReference type="Proteomes" id="UP000326565">
    <property type="component" value="Unassembled WGS sequence"/>
</dbReference>
<dbReference type="AlphaFoldDB" id="A0A5N5WXF5"/>
<accession>A0A5N5WXF5</accession>
<protein>
    <recommendedName>
        <fullName evidence="5">Thioredoxin-like fold domain-containing protein</fullName>
    </recommendedName>
</protein>
<evidence type="ECO:0000313" key="4">
    <source>
        <dbReference type="Proteomes" id="UP000326565"/>
    </source>
</evidence>
<keyword evidence="2" id="KW-0812">Transmembrane</keyword>
<keyword evidence="2" id="KW-1133">Transmembrane helix</keyword>
<dbReference type="Gene3D" id="3.40.30.10">
    <property type="entry name" value="Glutaredoxin"/>
    <property type="match status" value="1"/>
</dbReference>
<name>A0A5N5WXF5_9EURO</name>
<dbReference type="PANTHER" id="PTHR33875:SF2">
    <property type="entry name" value="ACR183CP"/>
    <property type="match status" value="1"/>
</dbReference>
<gene>
    <name evidence="3" type="ORF">BDV29DRAFT_191926</name>
</gene>
<organism evidence="3 4">
    <name type="scientific">Aspergillus leporis</name>
    <dbReference type="NCBI Taxonomy" id="41062"/>
    <lineage>
        <taxon>Eukaryota</taxon>
        <taxon>Fungi</taxon>
        <taxon>Dikarya</taxon>
        <taxon>Ascomycota</taxon>
        <taxon>Pezizomycotina</taxon>
        <taxon>Eurotiomycetes</taxon>
        <taxon>Eurotiomycetidae</taxon>
        <taxon>Eurotiales</taxon>
        <taxon>Aspergillaceae</taxon>
        <taxon>Aspergillus</taxon>
        <taxon>Aspergillus subgen. Circumdati</taxon>
    </lineage>
</organism>
<feature type="region of interest" description="Disordered" evidence="1">
    <location>
        <begin position="276"/>
        <end position="308"/>
    </location>
</feature>
<dbReference type="EMBL" id="ML732231">
    <property type="protein sequence ID" value="KAB8073236.1"/>
    <property type="molecule type" value="Genomic_DNA"/>
</dbReference>
<proteinExistence type="predicted"/>
<keyword evidence="2" id="KW-0472">Membrane</keyword>
<feature type="compositionally biased region" description="Basic and acidic residues" evidence="1">
    <location>
        <begin position="89"/>
        <end position="101"/>
    </location>
</feature>